<dbReference type="InterPro" id="IPR005829">
    <property type="entry name" value="Sugar_transporter_CS"/>
</dbReference>
<dbReference type="Gene3D" id="1.20.1250.20">
    <property type="entry name" value="MFS general substrate transporter like domains"/>
    <property type="match status" value="1"/>
</dbReference>
<dbReference type="InterPro" id="IPR050360">
    <property type="entry name" value="MFS_Sugar_Transporters"/>
</dbReference>
<feature type="transmembrane region" description="Helical" evidence="5">
    <location>
        <begin position="124"/>
        <end position="144"/>
    </location>
</feature>
<protein>
    <recommendedName>
        <fullName evidence="8">Major facilitator superfamily (MFS) profile domain-containing protein</fullName>
    </recommendedName>
</protein>
<comment type="caution">
    <text evidence="6">The sequence shown here is derived from an EMBL/GenBank/DDBJ whole genome shotgun (WGS) entry which is preliminary data.</text>
</comment>
<keyword evidence="3 5" id="KW-1133">Transmembrane helix</keyword>
<proteinExistence type="predicted"/>
<dbReference type="InterPro" id="IPR036259">
    <property type="entry name" value="MFS_trans_sf"/>
</dbReference>
<dbReference type="Proteomes" id="UP001221757">
    <property type="component" value="Unassembled WGS sequence"/>
</dbReference>
<evidence type="ECO:0000256" key="5">
    <source>
        <dbReference type="SAM" id="Phobius"/>
    </source>
</evidence>
<evidence type="ECO:0000256" key="3">
    <source>
        <dbReference type="ARBA" id="ARBA00022989"/>
    </source>
</evidence>
<evidence type="ECO:0000256" key="1">
    <source>
        <dbReference type="ARBA" id="ARBA00004141"/>
    </source>
</evidence>
<evidence type="ECO:0000256" key="2">
    <source>
        <dbReference type="ARBA" id="ARBA00022692"/>
    </source>
</evidence>
<feature type="transmembrane region" description="Helical" evidence="5">
    <location>
        <begin position="12"/>
        <end position="38"/>
    </location>
</feature>
<feature type="transmembrane region" description="Helical" evidence="5">
    <location>
        <begin position="91"/>
        <end position="112"/>
    </location>
</feature>
<evidence type="ECO:0000256" key="4">
    <source>
        <dbReference type="ARBA" id="ARBA00023136"/>
    </source>
</evidence>
<dbReference type="PANTHER" id="PTHR48022:SF2">
    <property type="entry name" value="PLASTIDIC GLUCOSE TRANSPORTER 4"/>
    <property type="match status" value="1"/>
</dbReference>
<dbReference type="SUPFAM" id="SSF103473">
    <property type="entry name" value="MFS general substrate transporter"/>
    <property type="match status" value="1"/>
</dbReference>
<comment type="subcellular location">
    <subcellularLocation>
        <location evidence="1">Membrane</location>
        <topology evidence="1">Multi-pass membrane protein</topology>
    </subcellularLocation>
</comment>
<keyword evidence="7" id="KW-1185">Reference proteome</keyword>
<evidence type="ECO:0000313" key="7">
    <source>
        <dbReference type="Proteomes" id="UP001221757"/>
    </source>
</evidence>
<dbReference type="GO" id="GO:0005351">
    <property type="term" value="F:carbohydrate:proton symporter activity"/>
    <property type="evidence" value="ECO:0007669"/>
    <property type="project" value="TreeGrafter"/>
</dbReference>
<evidence type="ECO:0008006" key="8">
    <source>
        <dbReference type="Google" id="ProtNLM"/>
    </source>
</evidence>
<organism evidence="6 7">
    <name type="scientific">Mycena rosella</name>
    <name type="common">Pink bonnet</name>
    <name type="synonym">Agaricus rosellus</name>
    <dbReference type="NCBI Taxonomy" id="1033263"/>
    <lineage>
        <taxon>Eukaryota</taxon>
        <taxon>Fungi</taxon>
        <taxon>Dikarya</taxon>
        <taxon>Basidiomycota</taxon>
        <taxon>Agaricomycotina</taxon>
        <taxon>Agaricomycetes</taxon>
        <taxon>Agaricomycetidae</taxon>
        <taxon>Agaricales</taxon>
        <taxon>Marasmiineae</taxon>
        <taxon>Mycenaceae</taxon>
        <taxon>Mycena</taxon>
    </lineage>
</organism>
<name>A0AAD7GXX9_MYCRO</name>
<accession>A0AAD7GXX9</accession>
<dbReference type="Pfam" id="PF00083">
    <property type="entry name" value="Sugar_tr"/>
    <property type="match status" value="1"/>
</dbReference>
<keyword evidence="4 5" id="KW-0472">Membrane</keyword>
<evidence type="ECO:0000313" key="6">
    <source>
        <dbReference type="EMBL" id="KAJ7707509.1"/>
    </source>
</evidence>
<dbReference type="InterPro" id="IPR005828">
    <property type="entry name" value="MFS_sugar_transport-like"/>
</dbReference>
<sequence>MRTSSECVLWLRYVGAAAVGCAVLTAGRSGIIDGVIALPSFKAYFGINGMSASDKAALSGNIVAILQGGCFVIQAVVGLGTSRASALNVLYFARFFAGLGVGMVSALVPSYVSECTPRAIRGRCTGMIQLANNVGIMISCAYALRI</sequence>
<feature type="transmembrane region" description="Helical" evidence="5">
    <location>
        <begin position="58"/>
        <end position="79"/>
    </location>
</feature>
<dbReference type="PANTHER" id="PTHR48022">
    <property type="entry name" value="PLASTIDIC GLUCOSE TRANSPORTER 4"/>
    <property type="match status" value="1"/>
</dbReference>
<dbReference type="PROSITE" id="PS00217">
    <property type="entry name" value="SUGAR_TRANSPORT_2"/>
    <property type="match status" value="1"/>
</dbReference>
<gene>
    <name evidence="6" type="ORF">B0H17DRAFT_1191993</name>
</gene>
<dbReference type="AlphaFoldDB" id="A0AAD7GXX9"/>
<reference evidence="6" key="1">
    <citation type="submission" date="2023-03" db="EMBL/GenBank/DDBJ databases">
        <title>Massive genome expansion in bonnet fungi (Mycena s.s.) driven by repeated elements and novel gene families across ecological guilds.</title>
        <authorList>
            <consortium name="Lawrence Berkeley National Laboratory"/>
            <person name="Harder C.B."/>
            <person name="Miyauchi S."/>
            <person name="Viragh M."/>
            <person name="Kuo A."/>
            <person name="Thoen E."/>
            <person name="Andreopoulos B."/>
            <person name="Lu D."/>
            <person name="Skrede I."/>
            <person name="Drula E."/>
            <person name="Henrissat B."/>
            <person name="Morin E."/>
            <person name="Kohler A."/>
            <person name="Barry K."/>
            <person name="LaButti K."/>
            <person name="Morin E."/>
            <person name="Salamov A."/>
            <person name="Lipzen A."/>
            <person name="Mereny Z."/>
            <person name="Hegedus B."/>
            <person name="Baldrian P."/>
            <person name="Stursova M."/>
            <person name="Weitz H."/>
            <person name="Taylor A."/>
            <person name="Grigoriev I.V."/>
            <person name="Nagy L.G."/>
            <person name="Martin F."/>
            <person name="Kauserud H."/>
        </authorList>
    </citation>
    <scope>NUCLEOTIDE SEQUENCE</scope>
    <source>
        <strain evidence="6">CBHHK067</strain>
    </source>
</reference>
<dbReference type="GO" id="GO:0016020">
    <property type="term" value="C:membrane"/>
    <property type="evidence" value="ECO:0007669"/>
    <property type="project" value="UniProtKB-SubCell"/>
</dbReference>
<keyword evidence="2 5" id="KW-0812">Transmembrane</keyword>
<dbReference type="EMBL" id="JARKIE010000005">
    <property type="protein sequence ID" value="KAJ7707509.1"/>
    <property type="molecule type" value="Genomic_DNA"/>
</dbReference>